<evidence type="ECO:0000313" key="3">
    <source>
        <dbReference type="Proteomes" id="UP001271890"/>
    </source>
</evidence>
<evidence type="ECO:0000313" key="2">
    <source>
        <dbReference type="EMBL" id="MDX7986625.1"/>
    </source>
</evidence>
<comment type="caution">
    <text evidence="2">The sequence shown here is derived from an EMBL/GenBank/DDBJ whole genome shotgun (WGS) entry which is preliminary data.</text>
</comment>
<dbReference type="InterPro" id="IPR029058">
    <property type="entry name" value="AB_hydrolase_fold"/>
</dbReference>
<dbReference type="EMBL" id="VCDN01000014">
    <property type="protein sequence ID" value="MDX7986625.1"/>
    <property type="molecule type" value="Genomic_DNA"/>
</dbReference>
<evidence type="ECO:0000259" key="1">
    <source>
        <dbReference type="Pfam" id="PF01764"/>
    </source>
</evidence>
<dbReference type="PANTHER" id="PTHR45856:SF24">
    <property type="entry name" value="FUNGAL LIPASE-LIKE DOMAIN-CONTAINING PROTEIN"/>
    <property type="match status" value="1"/>
</dbReference>
<protein>
    <submittedName>
        <fullName evidence="2">Lipase family protein</fullName>
    </submittedName>
</protein>
<keyword evidence="3" id="KW-1185">Reference proteome</keyword>
<dbReference type="SUPFAM" id="SSF53474">
    <property type="entry name" value="alpha/beta-Hydrolases"/>
    <property type="match status" value="1"/>
</dbReference>
<reference evidence="3" key="1">
    <citation type="journal article" date="2024" name="Toxins">
        <title>Genome Sequence Analysis of Native Xenorhabdus Strains Isolated from Entomopathogenic Nematodes in Argentina.</title>
        <authorList>
            <person name="Palma L."/>
            <person name="Frizzo L."/>
            <person name="Kaiser S."/>
            <person name="Berry C."/>
            <person name="Caballero P."/>
            <person name="Bode H.B."/>
            <person name="Del Valle E.E."/>
        </authorList>
    </citation>
    <scope>NUCLEOTIDE SEQUENCE [LARGE SCALE GENOMIC DNA]</scope>
    <source>
        <strain evidence="3">12</strain>
    </source>
</reference>
<dbReference type="Proteomes" id="UP001271890">
    <property type="component" value="Unassembled WGS sequence"/>
</dbReference>
<gene>
    <name evidence="2" type="ORF">FE392_04645</name>
</gene>
<dbReference type="InterPro" id="IPR002921">
    <property type="entry name" value="Fungal_lipase-type"/>
</dbReference>
<organism evidence="2 3">
    <name type="scientific">Xenorhabdus santafensis</name>
    <dbReference type="NCBI Taxonomy" id="2582833"/>
    <lineage>
        <taxon>Bacteria</taxon>
        <taxon>Pseudomonadati</taxon>
        <taxon>Pseudomonadota</taxon>
        <taxon>Gammaproteobacteria</taxon>
        <taxon>Enterobacterales</taxon>
        <taxon>Morganellaceae</taxon>
        <taxon>Xenorhabdus</taxon>
    </lineage>
</organism>
<proteinExistence type="predicted"/>
<accession>A0ABU4S7K1</accession>
<feature type="domain" description="Fungal lipase-type" evidence="1">
    <location>
        <begin position="89"/>
        <end position="243"/>
    </location>
</feature>
<dbReference type="InterPro" id="IPR051218">
    <property type="entry name" value="Sec_MonoDiacylglyc_Lipase"/>
</dbReference>
<dbReference type="Gene3D" id="3.40.50.1820">
    <property type="entry name" value="alpha/beta hydrolase"/>
    <property type="match status" value="1"/>
</dbReference>
<dbReference type="PANTHER" id="PTHR45856">
    <property type="entry name" value="ALPHA/BETA-HYDROLASES SUPERFAMILY PROTEIN"/>
    <property type="match status" value="1"/>
</dbReference>
<dbReference type="RefSeq" id="WP_319929063.1">
    <property type="nucleotide sequence ID" value="NZ_VCDN01000014.1"/>
</dbReference>
<dbReference type="Pfam" id="PF01764">
    <property type="entry name" value="Lipase_3"/>
    <property type="match status" value="1"/>
</dbReference>
<name>A0ABU4S7K1_9GAMM</name>
<sequence>MYTYQEAADFAALILYASDMNSQYYDNPTPVPDPRIEEDGWELVGYIWGNDLSVSTDPDTNKKKLFQLPTTVCYGYLAEMKGASGKYAVAIRGTDASNLMEILRDIDTQLISPWHNALEQQVHEGFFRIYNSLRFQPRELMPYRNGSSNNYNQLDLADGLADFIKLRGGSNITIMGHSLGSALASYLMYNIAPLIPHHYACLFACPRPGNQAFSLSIQENFCHGAVNYEVFNYIDDLIPHLPLEISGYSSLQNITNINTPNGVNITSGLTCNHILMSYIARLHLDKYKKIMSSKNTKIKDPCVHL</sequence>